<dbReference type="EMBL" id="PEXV01000139">
    <property type="protein sequence ID" value="PIS41212.1"/>
    <property type="molecule type" value="Genomic_DNA"/>
</dbReference>
<dbReference type="InterPro" id="IPR045570">
    <property type="entry name" value="Metalloprtase-TldD/E_cen_dom"/>
</dbReference>
<dbReference type="PANTHER" id="PTHR43666:SF1">
    <property type="entry name" value="CONSERVED PROTEIN"/>
    <property type="match status" value="1"/>
</dbReference>
<comment type="caution">
    <text evidence="3">The sequence shown here is derived from an EMBL/GenBank/DDBJ whole genome shotgun (WGS) entry which is preliminary data.</text>
</comment>
<proteinExistence type="predicted"/>
<dbReference type="Gene3D" id="3.30.2290.10">
    <property type="entry name" value="PmbA/TldD superfamily"/>
    <property type="match status" value="1"/>
</dbReference>
<dbReference type="Pfam" id="PF19290">
    <property type="entry name" value="PmbA_TldD_2nd"/>
    <property type="match status" value="1"/>
</dbReference>
<dbReference type="Pfam" id="PF19289">
    <property type="entry name" value="PmbA_TldD_3rd"/>
    <property type="match status" value="1"/>
</dbReference>
<protein>
    <recommendedName>
        <fullName evidence="5">TldD/PmbA family protein</fullName>
    </recommendedName>
</protein>
<evidence type="ECO:0000313" key="4">
    <source>
        <dbReference type="Proteomes" id="UP000228711"/>
    </source>
</evidence>
<feature type="domain" description="Metalloprotease TldD/E C-terminal" evidence="1">
    <location>
        <begin position="220"/>
        <end position="442"/>
    </location>
</feature>
<evidence type="ECO:0000313" key="3">
    <source>
        <dbReference type="EMBL" id="PIS41212.1"/>
    </source>
</evidence>
<accession>A0A2H0YTY8</accession>
<dbReference type="InterPro" id="IPR045569">
    <property type="entry name" value="Metalloprtase-TldD/E_C"/>
</dbReference>
<organism evidence="3 4">
    <name type="scientific">Candidatus Kerfeldbacteria bacterium CG08_land_8_20_14_0_20_42_7</name>
    <dbReference type="NCBI Taxonomy" id="2014245"/>
    <lineage>
        <taxon>Bacteria</taxon>
        <taxon>Candidatus Kerfeldiibacteriota</taxon>
    </lineage>
</organism>
<reference evidence="4" key="1">
    <citation type="submission" date="2017-09" db="EMBL/GenBank/DDBJ databases">
        <title>Depth-based differentiation of microbial function through sediment-hosted aquifers and enrichment of novel symbionts in the deep terrestrial subsurface.</title>
        <authorList>
            <person name="Probst A.J."/>
            <person name="Ladd B."/>
            <person name="Jarett J.K."/>
            <person name="Geller-Mcgrath D.E."/>
            <person name="Sieber C.M.K."/>
            <person name="Emerson J.B."/>
            <person name="Anantharaman K."/>
            <person name="Thomas B.C."/>
            <person name="Malmstrom R."/>
            <person name="Stieglmeier M."/>
            <person name="Klingl A."/>
            <person name="Woyke T."/>
            <person name="Ryan C.M."/>
            <person name="Banfield J.F."/>
        </authorList>
    </citation>
    <scope>NUCLEOTIDE SEQUENCE [LARGE SCALE GENOMIC DNA]</scope>
</reference>
<evidence type="ECO:0000259" key="2">
    <source>
        <dbReference type="Pfam" id="PF19290"/>
    </source>
</evidence>
<gene>
    <name evidence="3" type="ORF">COT25_04260</name>
</gene>
<dbReference type="InterPro" id="IPR035068">
    <property type="entry name" value="TldD/PmbA_N"/>
</dbReference>
<dbReference type="SUPFAM" id="SSF111283">
    <property type="entry name" value="Putative modulator of DNA gyrase, PmbA/TldD"/>
    <property type="match status" value="1"/>
</dbReference>
<evidence type="ECO:0008006" key="5">
    <source>
        <dbReference type="Google" id="ProtNLM"/>
    </source>
</evidence>
<dbReference type="InterPro" id="IPR036059">
    <property type="entry name" value="TldD/PmbA_sf"/>
</dbReference>
<dbReference type="Proteomes" id="UP000228711">
    <property type="component" value="Unassembled WGS sequence"/>
</dbReference>
<name>A0A2H0YTY8_9BACT</name>
<dbReference type="PANTHER" id="PTHR43666">
    <property type="entry name" value="TLDD PROTEIN"/>
    <property type="match status" value="1"/>
</dbReference>
<evidence type="ECO:0000259" key="1">
    <source>
        <dbReference type="Pfam" id="PF19289"/>
    </source>
</evidence>
<feature type="domain" description="Metalloprotease TldD/E central" evidence="2">
    <location>
        <begin position="144"/>
        <end position="210"/>
    </location>
</feature>
<dbReference type="AlphaFoldDB" id="A0A2H0YTY8"/>
<dbReference type="GO" id="GO:0006508">
    <property type="term" value="P:proteolysis"/>
    <property type="evidence" value="ECO:0007669"/>
    <property type="project" value="InterPro"/>
</dbReference>
<sequence>MNLLGETKLKKLSQLILSFSKADQTEVSIYTFDHALTRFANSFIHQNVRYENILVKVRTVISKRIGVASINSIEVSDLHEVVRRAVKIARLSREDPDFISLPKASLIRKISSFFQSTINFGSIDRAKAVKTVIETAKRSKLTASGAYEIIISELSIANNLGVWAYQPTTSASFSTVVSGENSSGFALELNFDARKIHPEEVAKRAVDKAKMGEDPIAILPGEYDVILEPPAVAEMMDFFSYLGPNARVFYEQASYLRDKLGKRVFSPKLTIFDDPLDERGMPMAFDYEGVPKQKTILIEKGVAKTIVYDSYYANKYKKKNTGHALPAPNTEGPMPGHLVFTPGKKTTQELIKTVKKGILVSRFWYVRMLHHYQMNITGMTRDGTFLIEEGKITSSLKNLRFTQSIPEVLKNIEGISKDLTLQPSWVGAGLFPTIFVGKFHFTSTTEF</sequence>
<dbReference type="GO" id="GO:0008237">
    <property type="term" value="F:metallopeptidase activity"/>
    <property type="evidence" value="ECO:0007669"/>
    <property type="project" value="InterPro"/>
</dbReference>